<dbReference type="Gene3D" id="1.20.1070.10">
    <property type="entry name" value="Rhodopsin 7-helix transmembrane proteins"/>
    <property type="match status" value="1"/>
</dbReference>
<evidence type="ECO:0000256" key="6">
    <source>
        <dbReference type="ARBA" id="ARBA00023040"/>
    </source>
</evidence>
<dbReference type="OrthoDB" id="284782at2759"/>
<evidence type="ECO:0000256" key="9">
    <source>
        <dbReference type="ARBA" id="ARBA00023224"/>
    </source>
</evidence>
<dbReference type="PANTHER" id="PTHR24247">
    <property type="entry name" value="5-HYDROXYTRYPTAMINE RECEPTOR"/>
    <property type="match status" value="1"/>
</dbReference>
<keyword evidence="8" id="KW-0675">Receptor</keyword>
<dbReference type="InterPro" id="IPR017452">
    <property type="entry name" value="GPCR_Rhodpsn_7TM"/>
</dbReference>
<organism evidence="12 13">
    <name type="scientific">Chironomus riparius</name>
    <dbReference type="NCBI Taxonomy" id="315576"/>
    <lineage>
        <taxon>Eukaryota</taxon>
        <taxon>Metazoa</taxon>
        <taxon>Ecdysozoa</taxon>
        <taxon>Arthropoda</taxon>
        <taxon>Hexapoda</taxon>
        <taxon>Insecta</taxon>
        <taxon>Pterygota</taxon>
        <taxon>Neoptera</taxon>
        <taxon>Endopterygota</taxon>
        <taxon>Diptera</taxon>
        <taxon>Nematocera</taxon>
        <taxon>Chironomoidea</taxon>
        <taxon>Chironomidae</taxon>
        <taxon>Chironominae</taxon>
        <taxon>Chironomus</taxon>
    </lineage>
</organism>
<evidence type="ECO:0000256" key="5">
    <source>
        <dbReference type="ARBA" id="ARBA00022989"/>
    </source>
</evidence>
<feature type="transmembrane region" description="Helical" evidence="10">
    <location>
        <begin position="170"/>
        <end position="191"/>
    </location>
</feature>
<feature type="domain" description="G-protein coupled receptors family 1 profile" evidence="11">
    <location>
        <begin position="28"/>
        <end position="275"/>
    </location>
</feature>
<dbReference type="AlphaFoldDB" id="A0A9N9S9H9"/>
<dbReference type="GO" id="GO:0004993">
    <property type="term" value="F:G protein-coupled serotonin receptor activity"/>
    <property type="evidence" value="ECO:0007669"/>
    <property type="project" value="TreeGrafter"/>
</dbReference>
<evidence type="ECO:0000256" key="3">
    <source>
        <dbReference type="ARBA" id="ARBA00022475"/>
    </source>
</evidence>
<reference evidence="12" key="1">
    <citation type="submission" date="2022-01" db="EMBL/GenBank/DDBJ databases">
        <authorList>
            <person name="King R."/>
        </authorList>
    </citation>
    <scope>NUCLEOTIDE SEQUENCE</scope>
</reference>
<proteinExistence type="inferred from homology"/>
<evidence type="ECO:0000256" key="4">
    <source>
        <dbReference type="ARBA" id="ARBA00022692"/>
    </source>
</evidence>
<evidence type="ECO:0000256" key="8">
    <source>
        <dbReference type="ARBA" id="ARBA00023170"/>
    </source>
</evidence>
<feature type="transmembrane region" description="Helical" evidence="10">
    <location>
        <begin position="81"/>
        <end position="108"/>
    </location>
</feature>
<keyword evidence="3" id="KW-1003">Cell membrane</keyword>
<keyword evidence="4 10" id="KW-0812">Transmembrane</keyword>
<keyword evidence="7 10" id="KW-0472">Membrane</keyword>
<keyword evidence="13" id="KW-1185">Reference proteome</keyword>
<evidence type="ECO:0000256" key="10">
    <source>
        <dbReference type="SAM" id="Phobius"/>
    </source>
</evidence>
<dbReference type="EMBL" id="OU895880">
    <property type="protein sequence ID" value="CAG9811879.1"/>
    <property type="molecule type" value="Genomic_DNA"/>
</dbReference>
<dbReference type="GO" id="GO:0007187">
    <property type="term" value="P:G protein-coupled receptor signaling pathway, coupled to cyclic nucleotide second messenger"/>
    <property type="evidence" value="ECO:0007669"/>
    <property type="project" value="TreeGrafter"/>
</dbReference>
<evidence type="ECO:0000313" key="13">
    <source>
        <dbReference type="Proteomes" id="UP001153620"/>
    </source>
</evidence>
<dbReference type="GO" id="GO:0030425">
    <property type="term" value="C:dendrite"/>
    <property type="evidence" value="ECO:0007669"/>
    <property type="project" value="TreeGrafter"/>
</dbReference>
<feature type="transmembrane region" description="Helical" evidence="10">
    <location>
        <begin position="12"/>
        <end position="36"/>
    </location>
</feature>
<keyword evidence="5 10" id="KW-1133">Transmembrane helix</keyword>
<gene>
    <name evidence="12" type="ORF">CHIRRI_LOCUS14686</name>
</gene>
<dbReference type="InterPro" id="IPR000276">
    <property type="entry name" value="GPCR_Rhodpsn"/>
</dbReference>
<dbReference type="SUPFAM" id="SSF81321">
    <property type="entry name" value="Family A G protein-coupled receptor-like"/>
    <property type="match status" value="1"/>
</dbReference>
<keyword evidence="6" id="KW-0297">G-protein coupled receptor</keyword>
<feature type="non-terminal residue" evidence="12">
    <location>
        <position position="1"/>
    </location>
</feature>
<name>A0A9N9S9H9_9DIPT</name>
<dbReference type="PROSITE" id="PS50262">
    <property type="entry name" value="G_PROTEIN_RECEP_F1_2"/>
    <property type="match status" value="1"/>
</dbReference>
<feature type="transmembrane region" description="Helical" evidence="10">
    <location>
        <begin position="218"/>
        <end position="236"/>
    </location>
</feature>
<dbReference type="SMART" id="SM01381">
    <property type="entry name" value="7TM_GPCR_Srsx"/>
    <property type="match status" value="1"/>
</dbReference>
<dbReference type="PRINTS" id="PR00237">
    <property type="entry name" value="GPCRRHODOPSN"/>
</dbReference>
<evidence type="ECO:0000256" key="1">
    <source>
        <dbReference type="ARBA" id="ARBA00004651"/>
    </source>
</evidence>
<feature type="transmembrane region" description="Helical" evidence="10">
    <location>
        <begin position="129"/>
        <end position="150"/>
    </location>
</feature>
<keyword evidence="9" id="KW-0807">Transducer</keyword>
<dbReference type="PANTHER" id="PTHR24247:SF278">
    <property type="entry name" value="HISTAMINE H2 RECEPTOR"/>
    <property type="match status" value="1"/>
</dbReference>
<dbReference type="GO" id="GO:0007268">
    <property type="term" value="P:chemical synaptic transmission"/>
    <property type="evidence" value="ECO:0007669"/>
    <property type="project" value="TreeGrafter"/>
</dbReference>
<accession>A0A9N9S9H9</accession>
<dbReference type="GO" id="GO:0030594">
    <property type="term" value="F:neurotransmitter receptor activity"/>
    <property type="evidence" value="ECO:0007669"/>
    <property type="project" value="TreeGrafter"/>
</dbReference>
<dbReference type="Pfam" id="PF00001">
    <property type="entry name" value="7tm_1"/>
    <property type="match status" value="1"/>
</dbReference>
<comment type="subcellular location">
    <subcellularLocation>
        <location evidence="1">Cell membrane</location>
        <topology evidence="1">Multi-pass membrane protein</topology>
    </subcellularLocation>
</comment>
<feature type="transmembrane region" description="Helical" evidence="10">
    <location>
        <begin position="48"/>
        <end position="69"/>
    </location>
</feature>
<comment type="similarity">
    <text evidence="2">Belongs to the G-protein coupled receptor 1 family.</text>
</comment>
<dbReference type="GO" id="GO:0005886">
    <property type="term" value="C:plasma membrane"/>
    <property type="evidence" value="ECO:0007669"/>
    <property type="project" value="UniProtKB-SubCell"/>
</dbReference>
<evidence type="ECO:0000259" key="11">
    <source>
        <dbReference type="PROSITE" id="PS50262"/>
    </source>
</evidence>
<feature type="transmembrane region" description="Helical" evidence="10">
    <location>
        <begin position="256"/>
        <end position="277"/>
    </location>
</feature>
<sequence length="326" mass="37076">RLAATHWTYQRTSYVVSEVVIAIFAIIGNILVFLVFFRESKLRHKINFYIISLAIADFGIGMIGIPFGISVLSIGLPYHCSPFLCIVPISSLLTFCNTSVYSLVLISVKRLRILAMNHPKPKTKSIKNISKEIGMCWLIGFLIGFLPTIWTGDTDSECALLNVLSKGFIIFRFIFVVIIPSIIMFVVYFNIYKIIITQSQKTYKPDEMRKQKAMNREIRVTISISMIVLIYCLTWLPLQLVYLISALCKSCNAKKFITLTVCIAHLSSAINPMLYAYHMRDIRHAIFRLFRSDLSETSTSVRKSSVMRSESNARSLRVVSLSVVDK</sequence>
<protein>
    <recommendedName>
        <fullName evidence="11">G-protein coupled receptors family 1 profile domain-containing protein</fullName>
    </recommendedName>
</protein>
<reference evidence="12" key="2">
    <citation type="submission" date="2022-10" db="EMBL/GenBank/DDBJ databases">
        <authorList>
            <consortium name="ENA_rothamsted_submissions"/>
            <consortium name="culmorum"/>
            <person name="King R."/>
        </authorList>
    </citation>
    <scope>NUCLEOTIDE SEQUENCE</scope>
</reference>
<dbReference type="Proteomes" id="UP001153620">
    <property type="component" value="Chromosome 4"/>
</dbReference>
<evidence type="ECO:0000313" key="12">
    <source>
        <dbReference type="EMBL" id="CAG9811879.1"/>
    </source>
</evidence>
<dbReference type="GO" id="GO:0045202">
    <property type="term" value="C:synapse"/>
    <property type="evidence" value="ECO:0007669"/>
    <property type="project" value="GOC"/>
</dbReference>
<evidence type="ECO:0000256" key="7">
    <source>
        <dbReference type="ARBA" id="ARBA00023136"/>
    </source>
</evidence>
<evidence type="ECO:0000256" key="2">
    <source>
        <dbReference type="ARBA" id="ARBA00010663"/>
    </source>
</evidence>